<dbReference type="GO" id="GO:0005634">
    <property type="term" value="C:nucleus"/>
    <property type="evidence" value="ECO:0007669"/>
    <property type="project" value="UniProtKB-SubCell"/>
</dbReference>
<protein>
    <recommendedName>
        <fullName evidence="9">Microtubule associated tumor suppressor 1b</fullName>
    </recommendedName>
</protein>
<evidence type="ECO:0000256" key="5">
    <source>
        <dbReference type="SAM" id="Coils"/>
    </source>
</evidence>
<reference evidence="7 8" key="1">
    <citation type="journal article" date="2021" name="G3 (Bethesda)">
        <title>Improved contiguity of the threespine stickleback genome using long-read sequencing.</title>
        <authorList>
            <person name="Nath S."/>
            <person name="Shaw D.E."/>
            <person name="White M.A."/>
        </authorList>
    </citation>
    <scope>NUCLEOTIDE SEQUENCE [LARGE SCALE GENOMIC DNA]</scope>
    <source>
        <strain evidence="7 8">Lake Benthic</strain>
    </source>
</reference>
<evidence type="ECO:0000256" key="1">
    <source>
        <dbReference type="ARBA" id="ARBA00004123"/>
    </source>
</evidence>
<accession>A0AAQ4R6E9</accession>
<dbReference type="AlphaFoldDB" id="A0AAQ4R6E9"/>
<evidence type="ECO:0000313" key="7">
    <source>
        <dbReference type="Ensembl" id="ENSGACP00000058602.1"/>
    </source>
</evidence>
<reference evidence="7" key="3">
    <citation type="submission" date="2025-09" db="UniProtKB">
        <authorList>
            <consortium name="Ensembl"/>
        </authorList>
    </citation>
    <scope>IDENTIFICATION</scope>
</reference>
<proteinExistence type="inferred from homology"/>
<keyword evidence="3 5" id="KW-0175">Coiled coil</keyword>
<feature type="compositionally biased region" description="Polar residues" evidence="6">
    <location>
        <begin position="32"/>
        <end position="45"/>
    </location>
</feature>
<keyword evidence="8" id="KW-1185">Reference proteome</keyword>
<dbReference type="PANTHER" id="PTHR24200:SF7">
    <property type="entry name" value="MICROTUBULE-ASSOCIATED TUMOR SUPPRESSOR 1"/>
    <property type="match status" value="1"/>
</dbReference>
<evidence type="ECO:0000313" key="8">
    <source>
        <dbReference type="Proteomes" id="UP000007635"/>
    </source>
</evidence>
<evidence type="ECO:0000256" key="3">
    <source>
        <dbReference type="ARBA" id="ARBA00023054"/>
    </source>
</evidence>
<feature type="region of interest" description="Disordered" evidence="6">
    <location>
        <begin position="220"/>
        <end position="260"/>
    </location>
</feature>
<dbReference type="Proteomes" id="UP000007635">
    <property type="component" value="Chromosome IX"/>
</dbReference>
<comment type="subcellular location">
    <subcellularLocation>
        <location evidence="1">Nucleus</location>
    </subcellularLocation>
</comment>
<dbReference type="GeneTree" id="ENSGT00950000183026"/>
<dbReference type="GO" id="GO:0008017">
    <property type="term" value="F:microtubule binding"/>
    <property type="evidence" value="ECO:0007669"/>
    <property type="project" value="TreeGrafter"/>
</dbReference>
<organism evidence="7 8">
    <name type="scientific">Gasterosteus aculeatus aculeatus</name>
    <name type="common">three-spined stickleback</name>
    <dbReference type="NCBI Taxonomy" id="481459"/>
    <lineage>
        <taxon>Eukaryota</taxon>
        <taxon>Metazoa</taxon>
        <taxon>Chordata</taxon>
        <taxon>Craniata</taxon>
        <taxon>Vertebrata</taxon>
        <taxon>Euteleostomi</taxon>
        <taxon>Actinopterygii</taxon>
        <taxon>Neopterygii</taxon>
        <taxon>Teleostei</taxon>
        <taxon>Neoteleostei</taxon>
        <taxon>Acanthomorphata</taxon>
        <taxon>Eupercaria</taxon>
        <taxon>Perciformes</taxon>
        <taxon>Cottioidei</taxon>
        <taxon>Gasterosteales</taxon>
        <taxon>Gasterosteidae</taxon>
        <taxon>Gasterosteus</taxon>
    </lineage>
</organism>
<keyword evidence="4" id="KW-0539">Nucleus</keyword>
<evidence type="ECO:0000256" key="2">
    <source>
        <dbReference type="ARBA" id="ARBA00007585"/>
    </source>
</evidence>
<reference evidence="7" key="2">
    <citation type="submission" date="2025-08" db="UniProtKB">
        <authorList>
            <consortium name="Ensembl"/>
        </authorList>
    </citation>
    <scope>IDENTIFICATION</scope>
</reference>
<sequence length="647" mass="71796">MANTMVSVRSSELGPLGWDTVGKSHVFLQKVSSKLGPNSSQQQRGTRVGKGPLGPPPPLWSCKSHGPPGQGIPRRRKTLTDGSTFGEGGQSAGGGTPTRSRQSQCQGLLKAPTVTNNNKANKTAAAHQPAEKTGPVANHGLTKQAAQCALQRSSSARLTRINSTVDKNKPQEAPARPTNTNSSSLAAAPAGGNSERKQHPPPELVPDVVKANTTVMAVLPVPTPETTNTGSGSTGASGLGLKAKSRSSPRTASHFQNTSKRGAAGAVVVDWMVTAKQNQSKELPEKKNLAINRLRKLVVQGNRRVEALAIVIQQLFSECEEAQKQTKGLSLELENLRDELVASSQCCECLQKGKEEVHVSLEEALNRLQEQHKEELVQLEDRLRSFYQTEWDKVHQTYQEEADKCRRLMEQQVEKLRSQQEADKNNLEVSHSQKMESLRLQYVTSIEDLKRIQQTDLEKLSRTLKETETSLSDKICELSAENGALNEKLKAEEERRRHVHTDKNLKDSHTMYLEQELDSLKVVLEIKNNQLHQREKKLMEMDKLLETNVKLEECLTKVQQENEDYKARMDKHAALSKQLSSEQVKLQQTLQKESKVNKRLSMENEELLWKLHNGDLLASPRRLSPTSPFGSPRNSASFPTIAPLSPR</sequence>
<feature type="compositionally biased region" description="Gly residues" evidence="6">
    <location>
        <begin position="85"/>
        <end position="96"/>
    </location>
</feature>
<feature type="compositionally biased region" description="Polar residues" evidence="6">
    <location>
        <begin position="246"/>
        <end position="260"/>
    </location>
</feature>
<dbReference type="Ensembl" id="ENSGACT00000036710.1">
    <property type="protein sequence ID" value="ENSGACP00000058602.1"/>
    <property type="gene ID" value="ENSGACG00000026015.1"/>
</dbReference>
<comment type="similarity">
    <text evidence="2">Belongs to the MTUS1 family.</text>
</comment>
<feature type="compositionally biased region" description="Polar residues" evidence="6">
    <location>
        <begin position="150"/>
        <end position="165"/>
    </location>
</feature>
<dbReference type="PANTHER" id="PTHR24200">
    <property type="entry name" value="TOUCAN, ISOFORM A"/>
    <property type="match status" value="1"/>
</dbReference>
<feature type="compositionally biased region" description="Polar residues" evidence="6">
    <location>
        <begin position="624"/>
        <end position="638"/>
    </location>
</feature>
<feature type="compositionally biased region" description="Low complexity" evidence="6">
    <location>
        <begin position="115"/>
        <end position="126"/>
    </location>
</feature>
<dbReference type="InterPro" id="IPR051293">
    <property type="entry name" value="MTUS1/CCDC69"/>
</dbReference>
<feature type="coiled-coil region" evidence="5">
    <location>
        <begin position="305"/>
        <end position="426"/>
    </location>
</feature>
<feature type="region of interest" description="Disordered" evidence="6">
    <location>
        <begin position="32"/>
        <end position="205"/>
    </location>
</feature>
<name>A0AAQ4R6E9_GASAC</name>
<evidence type="ECO:0000256" key="6">
    <source>
        <dbReference type="SAM" id="MobiDB-lite"/>
    </source>
</evidence>
<feature type="coiled-coil region" evidence="5">
    <location>
        <begin position="541"/>
        <end position="575"/>
    </location>
</feature>
<evidence type="ECO:0008006" key="9">
    <source>
        <dbReference type="Google" id="ProtNLM"/>
    </source>
</evidence>
<evidence type="ECO:0000256" key="4">
    <source>
        <dbReference type="ARBA" id="ARBA00023242"/>
    </source>
</evidence>
<dbReference type="GO" id="GO:0005737">
    <property type="term" value="C:cytoplasm"/>
    <property type="evidence" value="ECO:0007669"/>
    <property type="project" value="TreeGrafter"/>
</dbReference>
<feature type="region of interest" description="Disordered" evidence="6">
    <location>
        <begin position="619"/>
        <end position="647"/>
    </location>
</feature>
<feature type="compositionally biased region" description="Polar residues" evidence="6">
    <location>
        <begin position="97"/>
        <end position="106"/>
    </location>
</feature>